<feature type="domain" description="NFD4 C-terminal" evidence="7">
    <location>
        <begin position="344"/>
        <end position="527"/>
    </location>
</feature>
<comment type="subcellular location">
    <subcellularLocation>
        <location evidence="1">Membrane</location>
        <topology evidence="1">Multi-pass membrane protein</topology>
    </subcellularLocation>
</comment>
<accession>A0A5A8ELG5</accession>
<evidence type="ECO:0000259" key="6">
    <source>
        <dbReference type="Pfam" id="PF06813"/>
    </source>
</evidence>
<evidence type="ECO:0000256" key="1">
    <source>
        <dbReference type="ARBA" id="ARBA00004141"/>
    </source>
</evidence>
<feature type="transmembrane region" description="Helical" evidence="5">
    <location>
        <begin position="515"/>
        <end position="535"/>
    </location>
</feature>
<evidence type="ECO:0000259" key="7">
    <source>
        <dbReference type="Pfam" id="PF23262"/>
    </source>
</evidence>
<organism evidence="8 9">
    <name type="scientific">Cafeteria roenbergensis</name>
    <name type="common">Marine flagellate</name>
    <dbReference type="NCBI Taxonomy" id="33653"/>
    <lineage>
        <taxon>Eukaryota</taxon>
        <taxon>Sar</taxon>
        <taxon>Stramenopiles</taxon>
        <taxon>Bigyra</taxon>
        <taxon>Opalozoa</taxon>
        <taxon>Bicosoecida</taxon>
        <taxon>Cafeteriaceae</taxon>
        <taxon>Cafeteria</taxon>
    </lineage>
</organism>
<feature type="transmembrane region" description="Helical" evidence="5">
    <location>
        <begin position="347"/>
        <end position="365"/>
    </location>
</feature>
<feature type="transmembrane region" description="Helical" evidence="5">
    <location>
        <begin position="46"/>
        <end position="67"/>
    </location>
</feature>
<dbReference type="InterPro" id="IPR036259">
    <property type="entry name" value="MFS_trans_sf"/>
</dbReference>
<protein>
    <submittedName>
        <fullName evidence="8">Uncharacterized protein</fullName>
    </submittedName>
</protein>
<feature type="transmembrane region" description="Helical" evidence="5">
    <location>
        <begin position="168"/>
        <end position="186"/>
    </location>
</feature>
<evidence type="ECO:0000256" key="5">
    <source>
        <dbReference type="SAM" id="Phobius"/>
    </source>
</evidence>
<dbReference type="InterPro" id="IPR056555">
    <property type="entry name" value="NFD4_C"/>
</dbReference>
<dbReference type="Proteomes" id="UP000322899">
    <property type="component" value="Unassembled WGS sequence"/>
</dbReference>
<feature type="transmembrane region" description="Helical" evidence="5">
    <location>
        <begin position="471"/>
        <end position="495"/>
    </location>
</feature>
<dbReference type="SUPFAM" id="SSF103473">
    <property type="entry name" value="MFS general substrate transporter"/>
    <property type="match status" value="2"/>
</dbReference>
<gene>
    <name evidence="8" type="ORF">FNF27_01892</name>
</gene>
<evidence type="ECO:0000256" key="3">
    <source>
        <dbReference type="ARBA" id="ARBA00022989"/>
    </source>
</evidence>
<evidence type="ECO:0000313" key="8">
    <source>
        <dbReference type="EMBL" id="KAA0176611.1"/>
    </source>
</evidence>
<keyword evidence="2 5" id="KW-0812">Transmembrane</keyword>
<dbReference type="AlphaFoldDB" id="A0A5A8ELG5"/>
<dbReference type="Pfam" id="PF23262">
    <property type="entry name" value="NFD4_C"/>
    <property type="match status" value="1"/>
</dbReference>
<feature type="transmembrane region" description="Helical" evidence="5">
    <location>
        <begin position="414"/>
        <end position="432"/>
    </location>
</feature>
<name>A0A5A8ELG5_CAFRO</name>
<dbReference type="PANTHER" id="PTHR21576:SF158">
    <property type="entry name" value="RIBOSOMAL RNA-PROCESSING PROTEIN 12-LIKE CONSERVED DOMAIN-CONTAINING PROTEIN"/>
    <property type="match status" value="1"/>
</dbReference>
<dbReference type="GO" id="GO:0016020">
    <property type="term" value="C:membrane"/>
    <property type="evidence" value="ECO:0007669"/>
    <property type="project" value="UniProtKB-SubCell"/>
</dbReference>
<proteinExistence type="predicted"/>
<dbReference type="OrthoDB" id="410267at2759"/>
<feature type="transmembrane region" description="Helical" evidence="5">
    <location>
        <begin position="73"/>
        <end position="92"/>
    </location>
</feature>
<feature type="transmembrane region" description="Helical" evidence="5">
    <location>
        <begin position="438"/>
        <end position="459"/>
    </location>
</feature>
<dbReference type="Gene3D" id="1.20.1250.20">
    <property type="entry name" value="MFS general substrate transporter like domains"/>
    <property type="match status" value="1"/>
</dbReference>
<feature type="transmembrane region" description="Helical" evidence="5">
    <location>
        <begin position="239"/>
        <end position="258"/>
    </location>
</feature>
<evidence type="ECO:0000313" key="9">
    <source>
        <dbReference type="Proteomes" id="UP000322899"/>
    </source>
</evidence>
<dbReference type="InterPro" id="IPR010658">
    <property type="entry name" value="Nodulin-like"/>
</dbReference>
<evidence type="ECO:0000256" key="2">
    <source>
        <dbReference type="ARBA" id="ARBA00022692"/>
    </source>
</evidence>
<keyword evidence="3 5" id="KW-1133">Transmembrane helix</keyword>
<comment type="caution">
    <text evidence="8">The sequence shown here is derived from an EMBL/GenBank/DDBJ whole genome shotgun (WGS) entry which is preliminary data.</text>
</comment>
<reference evidence="8 9" key="1">
    <citation type="submission" date="2019-07" db="EMBL/GenBank/DDBJ databases">
        <title>Genomes of Cafeteria roenbergensis.</title>
        <authorList>
            <person name="Fischer M.G."/>
            <person name="Hackl T."/>
            <person name="Roman M."/>
        </authorList>
    </citation>
    <scope>NUCLEOTIDE SEQUENCE [LARGE SCALE GENOMIC DNA]</scope>
    <source>
        <strain evidence="8 9">E4-10P</strain>
    </source>
</reference>
<feature type="transmembrane region" description="Helical" evidence="5">
    <location>
        <begin position="371"/>
        <end position="393"/>
    </location>
</feature>
<feature type="domain" description="Nodulin-like" evidence="6">
    <location>
        <begin position="8"/>
        <end position="236"/>
    </location>
</feature>
<keyword evidence="4 5" id="KW-0472">Membrane</keyword>
<dbReference type="EMBL" id="VLTO01000007">
    <property type="protein sequence ID" value="KAA0176611.1"/>
    <property type="molecule type" value="Genomic_DNA"/>
</dbReference>
<sequence length="614" mass="63960">MASWFDPRWLSATGGVVMEGAAGTSYAFGVYSGDLKERLNLTQPELQTVAAVGNVGLYLTFFSGFAFDYFGPLPTSIVAAVLTLTGYLVMWASASGRIPSTVGVLSVAAFIWSHGSSWGDLAAVSVQTRNFPQNRGLVIGVLKSFFGLSATIFAVSYDSLFPDDPSSFLLFMAVVVPSLLLLGGLCQRLAEERDAVRLSPAGTLRMFWGYLVVVAVALFASVTTVLIKTGDVEAGNAGWFAGLIGIMVGFACLALPIFPCHRDSSAAREGYDPVDHADGGSKEALIAPEHGAGLPVGGGSAAVSDTIRAAHLSAGAAGALNASLGGDRAEVVTDGARLCEGVASLDFWLIVFLLFGGTGSGLTLINNISQLAKAIGAGTPAVYVAMLGVGNAFGRMAFGAASDAFRARLTRPGWLTISVSMMAVGMLITAFADPGALYFSVILCGFAYGGFWSLLPAILADRFGTRAFATLYAFVMLAPAVGSVVLGEVMASAFYDAHVTAGSNDCIGQECFQATFLILCGICVVAAGIGGYLTWKLRGHYRAMLAAAGELTEEDLAEAEADEGGTSAAIGAMGGGENLGAVLGRAGWLKDSPLDTPELALQREKRRKRRERRR</sequence>
<dbReference type="Pfam" id="PF06813">
    <property type="entry name" value="Nodulin-like"/>
    <property type="match status" value="1"/>
</dbReference>
<feature type="transmembrane region" description="Helical" evidence="5">
    <location>
        <begin position="137"/>
        <end position="156"/>
    </location>
</feature>
<dbReference type="PANTHER" id="PTHR21576">
    <property type="entry name" value="UNCHARACTERIZED NODULIN-LIKE PROTEIN"/>
    <property type="match status" value="1"/>
</dbReference>
<evidence type="ECO:0000256" key="4">
    <source>
        <dbReference type="ARBA" id="ARBA00023136"/>
    </source>
</evidence>
<feature type="transmembrane region" description="Helical" evidence="5">
    <location>
        <begin position="207"/>
        <end position="227"/>
    </location>
</feature>